<keyword evidence="2" id="KW-1003">Cell membrane</keyword>
<feature type="domain" description="Major facilitator superfamily (MFS) profile" evidence="7">
    <location>
        <begin position="10"/>
        <end position="392"/>
    </location>
</feature>
<feature type="transmembrane region" description="Helical" evidence="6">
    <location>
        <begin position="215"/>
        <end position="235"/>
    </location>
</feature>
<feature type="transmembrane region" description="Helical" evidence="6">
    <location>
        <begin position="83"/>
        <end position="106"/>
    </location>
</feature>
<dbReference type="PANTHER" id="PTHR43124">
    <property type="entry name" value="PURINE EFFLUX PUMP PBUE"/>
    <property type="match status" value="1"/>
</dbReference>
<dbReference type="Gene3D" id="1.20.1250.20">
    <property type="entry name" value="MFS general substrate transporter like domains"/>
    <property type="match status" value="1"/>
</dbReference>
<feature type="transmembrane region" description="Helical" evidence="6">
    <location>
        <begin position="303"/>
        <end position="329"/>
    </location>
</feature>
<feature type="transmembrane region" description="Helical" evidence="6">
    <location>
        <begin position="369"/>
        <end position="392"/>
    </location>
</feature>
<evidence type="ECO:0000256" key="5">
    <source>
        <dbReference type="ARBA" id="ARBA00023136"/>
    </source>
</evidence>
<sequence>MAVERFPQKMTLKSWLALFILAISTFTIVTTELAPVGLLTPIADGLQSSESAVGMTVSLYAWVGALSALFASVFLGNVSRKRLLLVLTMVLLISNVMAATVTSYSMLLSARVLGALAHGAFWAMIGTTAVAIVPVRYIGAATSIVFGGVSAASVFGVPVSNYIGIHFGWRQAFWMMAALSVIAFAGISVLIPHITSKSALGLDALKSVLKSSTLWKIYLATMLAVTAHFAAFTYIEPWLHMQSLLPNAFIPAVLFVYGISGLAGNLLTGVLIDKYLKLMVSISVLLICAVLFILGLSGSSLSAGLIFTGMIIWGVAVSGIFVGFQTWILRMAEDKTFPASAIYVSFFNTAIGIGASAGAWMVSSFSLPLLYIVAATAIGLSVLLVVFIPATLTAKQSRMEKSYESS</sequence>
<evidence type="ECO:0000256" key="4">
    <source>
        <dbReference type="ARBA" id="ARBA00022989"/>
    </source>
</evidence>
<keyword evidence="4 6" id="KW-1133">Transmembrane helix</keyword>
<dbReference type="AlphaFoldDB" id="A0A8I1G390"/>
<dbReference type="GO" id="GO:0022857">
    <property type="term" value="F:transmembrane transporter activity"/>
    <property type="evidence" value="ECO:0007669"/>
    <property type="project" value="InterPro"/>
</dbReference>
<protein>
    <submittedName>
        <fullName evidence="8">MFS transporter</fullName>
    </submittedName>
</protein>
<feature type="transmembrane region" description="Helical" evidence="6">
    <location>
        <begin position="59"/>
        <end position="76"/>
    </location>
</feature>
<feature type="transmembrane region" description="Helical" evidence="6">
    <location>
        <begin position="140"/>
        <end position="160"/>
    </location>
</feature>
<comment type="subcellular location">
    <subcellularLocation>
        <location evidence="1">Cell membrane</location>
        <topology evidence="1">Multi-pass membrane protein</topology>
    </subcellularLocation>
</comment>
<evidence type="ECO:0000256" key="6">
    <source>
        <dbReference type="SAM" id="Phobius"/>
    </source>
</evidence>
<dbReference type="Pfam" id="PF07690">
    <property type="entry name" value="MFS_1"/>
    <property type="match status" value="1"/>
</dbReference>
<dbReference type="PANTHER" id="PTHR43124:SF3">
    <property type="entry name" value="CHLORAMPHENICOL EFFLUX PUMP RV0191"/>
    <property type="match status" value="1"/>
</dbReference>
<evidence type="ECO:0000313" key="8">
    <source>
        <dbReference type="EMBL" id="MBJ6595583.1"/>
    </source>
</evidence>
<comment type="caution">
    <text evidence="8">The sequence shown here is derived from an EMBL/GenBank/DDBJ whole genome shotgun (WGS) entry which is preliminary data.</text>
</comment>
<feature type="transmembrane region" description="Helical" evidence="6">
    <location>
        <begin position="247"/>
        <end position="271"/>
    </location>
</feature>
<evidence type="ECO:0000256" key="3">
    <source>
        <dbReference type="ARBA" id="ARBA00022692"/>
    </source>
</evidence>
<feature type="transmembrane region" description="Helical" evidence="6">
    <location>
        <begin position="172"/>
        <end position="194"/>
    </location>
</feature>
<organism evidence="8 9">
    <name type="scientific">Enterobacter asburiae</name>
    <dbReference type="NCBI Taxonomy" id="61645"/>
    <lineage>
        <taxon>Bacteria</taxon>
        <taxon>Pseudomonadati</taxon>
        <taxon>Pseudomonadota</taxon>
        <taxon>Gammaproteobacteria</taxon>
        <taxon>Enterobacterales</taxon>
        <taxon>Enterobacteriaceae</taxon>
        <taxon>Enterobacter</taxon>
        <taxon>Enterobacter cloacae complex</taxon>
    </lineage>
</organism>
<dbReference type="InterPro" id="IPR036259">
    <property type="entry name" value="MFS_trans_sf"/>
</dbReference>
<keyword evidence="5 6" id="KW-0472">Membrane</keyword>
<dbReference type="GO" id="GO:0005886">
    <property type="term" value="C:plasma membrane"/>
    <property type="evidence" value="ECO:0007669"/>
    <property type="project" value="UniProtKB-SubCell"/>
</dbReference>
<dbReference type="SUPFAM" id="SSF103473">
    <property type="entry name" value="MFS general substrate transporter"/>
    <property type="match status" value="1"/>
</dbReference>
<dbReference type="EMBL" id="JAELXN010000021">
    <property type="protein sequence ID" value="MBJ6595583.1"/>
    <property type="molecule type" value="Genomic_DNA"/>
</dbReference>
<evidence type="ECO:0000313" key="9">
    <source>
        <dbReference type="Proteomes" id="UP000641429"/>
    </source>
</evidence>
<name>A0A8I1G390_ENTAS</name>
<dbReference type="InterPro" id="IPR020846">
    <property type="entry name" value="MFS_dom"/>
</dbReference>
<keyword evidence="3 6" id="KW-0812">Transmembrane</keyword>
<evidence type="ECO:0000256" key="2">
    <source>
        <dbReference type="ARBA" id="ARBA00022475"/>
    </source>
</evidence>
<dbReference type="CDD" id="cd17324">
    <property type="entry name" value="MFS_NepI_like"/>
    <property type="match status" value="1"/>
</dbReference>
<feature type="transmembrane region" description="Helical" evidence="6">
    <location>
        <begin position="112"/>
        <end position="133"/>
    </location>
</feature>
<dbReference type="PROSITE" id="PS50850">
    <property type="entry name" value="MFS"/>
    <property type="match status" value="1"/>
</dbReference>
<proteinExistence type="predicted"/>
<feature type="transmembrane region" description="Helical" evidence="6">
    <location>
        <begin position="15"/>
        <end position="39"/>
    </location>
</feature>
<dbReference type="InterPro" id="IPR050189">
    <property type="entry name" value="MFS_Efflux_Transporters"/>
</dbReference>
<evidence type="ECO:0000259" key="7">
    <source>
        <dbReference type="PROSITE" id="PS50850"/>
    </source>
</evidence>
<dbReference type="RefSeq" id="WP_199027820.1">
    <property type="nucleotide sequence ID" value="NZ_AP028420.1"/>
</dbReference>
<evidence type="ECO:0000256" key="1">
    <source>
        <dbReference type="ARBA" id="ARBA00004651"/>
    </source>
</evidence>
<dbReference type="InterPro" id="IPR011701">
    <property type="entry name" value="MFS"/>
</dbReference>
<gene>
    <name evidence="8" type="ORF">JGT27_07720</name>
</gene>
<dbReference type="Proteomes" id="UP000641429">
    <property type="component" value="Unassembled WGS sequence"/>
</dbReference>
<feature type="transmembrane region" description="Helical" evidence="6">
    <location>
        <begin position="341"/>
        <end position="363"/>
    </location>
</feature>
<accession>A0A8I1G390</accession>
<feature type="transmembrane region" description="Helical" evidence="6">
    <location>
        <begin position="278"/>
        <end position="297"/>
    </location>
</feature>
<reference evidence="8" key="1">
    <citation type="submission" date="2020-12" db="EMBL/GenBank/DDBJ databases">
        <title>Molecular epidemiology of VIM- metallo-b-lactamase-producing Enterobacter cloacae complex isolated in France between 2015 and 2018.</title>
        <authorList>
            <person name="Emeraud C."/>
            <person name="Petit C."/>
            <person name="Bonnin R."/>
            <person name="Naas T."/>
            <person name="Dortet L."/>
        </authorList>
    </citation>
    <scope>NUCLEOTIDE SEQUENCE</scope>
    <source>
        <strain evidence="8">170C2</strain>
    </source>
</reference>